<accession>A0A5D2GE75</accession>
<dbReference type="EMBL" id="CM017692">
    <property type="protein sequence ID" value="TYH15718.1"/>
    <property type="molecule type" value="Genomic_DNA"/>
</dbReference>
<dbReference type="AlphaFoldDB" id="A0A5D2GE75"/>
<dbReference type="Proteomes" id="UP000323506">
    <property type="component" value="Chromosome A05"/>
</dbReference>
<evidence type="ECO:0000313" key="2">
    <source>
        <dbReference type="Proteomes" id="UP000323506"/>
    </source>
</evidence>
<dbReference type="EMBL" id="CM017692">
    <property type="protein sequence ID" value="TYH15719.1"/>
    <property type="molecule type" value="Genomic_DNA"/>
</dbReference>
<reference evidence="1 2" key="1">
    <citation type="submission" date="2019-06" db="EMBL/GenBank/DDBJ databases">
        <title>WGS assembly of Gossypium darwinii.</title>
        <authorList>
            <person name="Chen Z.J."/>
            <person name="Sreedasyam A."/>
            <person name="Ando A."/>
            <person name="Song Q."/>
            <person name="De L."/>
            <person name="Hulse-Kemp A."/>
            <person name="Ding M."/>
            <person name="Ye W."/>
            <person name="Kirkbride R."/>
            <person name="Jenkins J."/>
            <person name="Plott C."/>
            <person name="Lovell J."/>
            <person name="Lin Y.-M."/>
            <person name="Vaughn R."/>
            <person name="Liu B."/>
            <person name="Li W."/>
            <person name="Simpson S."/>
            <person name="Scheffler B."/>
            <person name="Saski C."/>
            <person name="Grover C."/>
            <person name="Hu G."/>
            <person name="Conover J."/>
            <person name="Carlson J."/>
            <person name="Shu S."/>
            <person name="Boston L."/>
            <person name="Williams M."/>
            <person name="Peterson D."/>
            <person name="Mcgee K."/>
            <person name="Jones D."/>
            <person name="Wendel J."/>
            <person name="Stelly D."/>
            <person name="Grimwood J."/>
            <person name="Schmutz J."/>
        </authorList>
    </citation>
    <scope>NUCLEOTIDE SEQUENCE [LARGE SCALE GENOMIC DNA]</scope>
    <source>
        <strain evidence="1">1808015.09</strain>
    </source>
</reference>
<evidence type="ECO:0000313" key="1">
    <source>
        <dbReference type="EMBL" id="TYH15718.1"/>
    </source>
</evidence>
<proteinExistence type="predicted"/>
<protein>
    <recommendedName>
        <fullName evidence="3">Endonuclease/exonuclease/phosphatase domain-containing protein</fullName>
    </recommendedName>
</protein>
<sequence>MVITNSYKNRRGVLNNIVVLNNDKEKPWLTLGDFNSIKSQTEKRGGRPFDHSACREFEEWIDVCEFMELNVTGGGFT</sequence>
<keyword evidence="2" id="KW-1185">Reference proteome</keyword>
<name>A0A5D2GE75_GOSDA</name>
<evidence type="ECO:0008006" key="3">
    <source>
        <dbReference type="Google" id="ProtNLM"/>
    </source>
</evidence>
<gene>
    <name evidence="1" type="ORF">ES288_A05G064700v1</name>
</gene>
<organism evidence="1 2">
    <name type="scientific">Gossypium darwinii</name>
    <name type="common">Darwin's cotton</name>
    <name type="synonym">Gossypium barbadense var. darwinii</name>
    <dbReference type="NCBI Taxonomy" id="34276"/>
    <lineage>
        <taxon>Eukaryota</taxon>
        <taxon>Viridiplantae</taxon>
        <taxon>Streptophyta</taxon>
        <taxon>Embryophyta</taxon>
        <taxon>Tracheophyta</taxon>
        <taxon>Spermatophyta</taxon>
        <taxon>Magnoliopsida</taxon>
        <taxon>eudicotyledons</taxon>
        <taxon>Gunneridae</taxon>
        <taxon>Pentapetalae</taxon>
        <taxon>rosids</taxon>
        <taxon>malvids</taxon>
        <taxon>Malvales</taxon>
        <taxon>Malvaceae</taxon>
        <taxon>Malvoideae</taxon>
        <taxon>Gossypium</taxon>
    </lineage>
</organism>